<name>A0ABT0YC50_9ACTN</name>
<dbReference type="InterPro" id="IPR006016">
    <property type="entry name" value="UspA"/>
</dbReference>
<accession>A0ABT0YC50</accession>
<comment type="caution">
    <text evidence="2">The sequence shown here is derived from an EMBL/GenBank/DDBJ whole genome shotgun (WGS) entry which is preliminary data.</text>
</comment>
<dbReference type="Gene3D" id="3.40.50.620">
    <property type="entry name" value="HUPs"/>
    <property type="match status" value="1"/>
</dbReference>
<dbReference type="Proteomes" id="UP001523216">
    <property type="component" value="Unassembled WGS sequence"/>
</dbReference>
<reference evidence="2 3" key="1">
    <citation type="submission" date="2022-06" db="EMBL/GenBank/DDBJ databases">
        <title>Actinoplanes abujensis sp. nov., isolated from Nigerian arid soil.</title>
        <authorList>
            <person name="Ding P."/>
        </authorList>
    </citation>
    <scope>NUCLEOTIDE SEQUENCE [LARGE SCALE GENOMIC DNA]</scope>
    <source>
        <strain evidence="3">TRM88002</strain>
    </source>
</reference>
<dbReference type="InterPro" id="IPR014729">
    <property type="entry name" value="Rossmann-like_a/b/a_fold"/>
</dbReference>
<dbReference type="SUPFAM" id="SSF52402">
    <property type="entry name" value="Adenine nucleotide alpha hydrolases-like"/>
    <property type="match status" value="1"/>
</dbReference>
<protein>
    <submittedName>
        <fullName evidence="2">Universal stress protein</fullName>
    </submittedName>
</protein>
<evidence type="ECO:0000313" key="3">
    <source>
        <dbReference type="Proteomes" id="UP001523216"/>
    </source>
</evidence>
<feature type="domain" description="UspA" evidence="1">
    <location>
        <begin position="3"/>
        <end position="129"/>
    </location>
</feature>
<evidence type="ECO:0000259" key="1">
    <source>
        <dbReference type="Pfam" id="PF00582"/>
    </source>
</evidence>
<proteinExistence type="predicted"/>
<gene>
    <name evidence="2" type="ORF">LXN57_39320</name>
</gene>
<dbReference type="EMBL" id="JAMQOL010000062">
    <property type="protein sequence ID" value="MCM4083617.1"/>
    <property type="molecule type" value="Genomic_DNA"/>
</dbReference>
<organism evidence="2 3">
    <name type="scientific">Paractinoplanes hotanensis</name>
    <dbReference type="NCBI Taxonomy" id="2906497"/>
    <lineage>
        <taxon>Bacteria</taxon>
        <taxon>Bacillati</taxon>
        <taxon>Actinomycetota</taxon>
        <taxon>Actinomycetes</taxon>
        <taxon>Micromonosporales</taxon>
        <taxon>Micromonosporaceae</taxon>
        <taxon>Paractinoplanes</taxon>
    </lineage>
</organism>
<keyword evidence="3" id="KW-1185">Reference proteome</keyword>
<evidence type="ECO:0000313" key="2">
    <source>
        <dbReference type="EMBL" id="MCM4083617.1"/>
    </source>
</evidence>
<dbReference type="Pfam" id="PF00582">
    <property type="entry name" value="Usp"/>
    <property type="match status" value="1"/>
</dbReference>
<sequence>MGISLSLAGLEALRFAVAEARRRDSRLMAVRAWVCHRSSWAWPDREYERTLADKARRTIVEAFEEAAGEVPADLPVVRRTAEGWPPIVLKESVTSPRDLLVIGAGRRWPAGEVVRACVRHQACPVVVVPPPEMARLARGRTTARRLFREAAAALEKNQGNVPD</sequence>